<evidence type="ECO:0000313" key="1">
    <source>
        <dbReference type="EMBL" id="KAK7708756.1"/>
    </source>
</evidence>
<protein>
    <submittedName>
        <fullName evidence="1">Uncharacterized protein</fullName>
    </submittedName>
</protein>
<dbReference type="Proteomes" id="UP001430848">
    <property type="component" value="Unassembled WGS sequence"/>
</dbReference>
<organism evidence="1 2">
    <name type="scientific">Diaporthe eres</name>
    <name type="common">Phomopsis oblonga</name>
    <dbReference type="NCBI Taxonomy" id="83184"/>
    <lineage>
        <taxon>Eukaryota</taxon>
        <taxon>Fungi</taxon>
        <taxon>Dikarya</taxon>
        <taxon>Ascomycota</taxon>
        <taxon>Pezizomycotina</taxon>
        <taxon>Sordariomycetes</taxon>
        <taxon>Sordariomycetidae</taxon>
        <taxon>Diaporthales</taxon>
        <taxon>Diaporthaceae</taxon>
        <taxon>Diaporthe</taxon>
        <taxon>Diaporthe eres species complex</taxon>
    </lineage>
</organism>
<dbReference type="EMBL" id="JAKNSF020000179">
    <property type="protein sequence ID" value="KAK7708756.1"/>
    <property type="molecule type" value="Genomic_DNA"/>
</dbReference>
<name>A0ABR1NNI0_DIAER</name>
<keyword evidence="2" id="KW-1185">Reference proteome</keyword>
<sequence>MTLQIKSVVLRESNCIPTDIMDICNIFPHMQVFFCQNRLTNAIHDHEDTHAISDEQRAAAPSAKRYLSDSFGKLQKLHTLALVPILPGLKIFNWKNHFSGPSGFLTLAGLPALTSLATLISVFATPDGESTGVLTASPMQVLPRSLRSLQIIVDHWSCRSLAFATPLDEIWFQPREAAVKFLSALASICAREFPDLRKALSPDEDYTSRAEGIVSPFKDRFDALGAAFNEANVVFRIVELKEYSDFYFHWQGSRE</sequence>
<reference evidence="1 2" key="1">
    <citation type="submission" date="2024-02" db="EMBL/GenBank/DDBJ databases">
        <title>De novo assembly and annotation of 12 fungi associated with fruit tree decline syndrome in Ontario, Canada.</title>
        <authorList>
            <person name="Sulman M."/>
            <person name="Ellouze W."/>
            <person name="Ilyukhin E."/>
        </authorList>
    </citation>
    <scope>NUCLEOTIDE SEQUENCE [LARGE SCALE GENOMIC DNA]</scope>
    <source>
        <strain evidence="1 2">M169</strain>
    </source>
</reference>
<proteinExistence type="predicted"/>
<comment type="caution">
    <text evidence="1">The sequence shown here is derived from an EMBL/GenBank/DDBJ whole genome shotgun (WGS) entry which is preliminary data.</text>
</comment>
<gene>
    <name evidence="1" type="ORF">SLS63_013411</name>
</gene>
<evidence type="ECO:0000313" key="2">
    <source>
        <dbReference type="Proteomes" id="UP001430848"/>
    </source>
</evidence>
<accession>A0ABR1NNI0</accession>